<dbReference type="AlphaFoldDB" id="A0A6C0PAT7"/>
<geneLocation type="plasmid" evidence="1 2">
    <name>unnamed1</name>
</geneLocation>
<dbReference type="KEGG" id="prz:GZH47_32180"/>
<evidence type="ECO:0000313" key="2">
    <source>
        <dbReference type="Proteomes" id="UP000479114"/>
    </source>
</evidence>
<reference evidence="1 2" key="1">
    <citation type="submission" date="2020-02" db="EMBL/GenBank/DDBJ databases">
        <title>Paenibacillus sp. nov., isolated from rhizosphere soil of tomato.</title>
        <authorList>
            <person name="Weon H.-Y."/>
            <person name="Lee S.A."/>
        </authorList>
    </citation>
    <scope>NUCLEOTIDE SEQUENCE [LARGE SCALE GENOMIC DNA]</scope>
    <source>
        <strain evidence="1 2">14171R-81</strain>
        <plasmid evidence="1 2">unnamed1</plasmid>
    </source>
</reference>
<evidence type="ECO:0000313" key="1">
    <source>
        <dbReference type="EMBL" id="QHW35546.1"/>
    </source>
</evidence>
<organism evidence="1 2">
    <name type="scientific">Paenibacillus rhizovicinus</name>
    <dbReference type="NCBI Taxonomy" id="2704463"/>
    <lineage>
        <taxon>Bacteria</taxon>
        <taxon>Bacillati</taxon>
        <taxon>Bacillota</taxon>
        <taxon>Bacilli</taxon>
        <taxon>Bacillales</taxon>
        <taxon>Paenibacillaceae</taxon>
        <taxon>Paenibacillus</taxon>
    </lineage>
</organism>
<accession>A0A6C0PAT7</accession>
<name>A0A6C0PAT7_9BACL</name>
<proteinExistence type="predicted"/>
<keyword evidence="1" id="KW-0614">Plasmid</keyword>
<gene>
    <name evidence="1" type="ORF">GZH47_32180</name>
</gene>
<protein>
    <submittedName>
        <fullName evidence="1">Uncharacterized protein</fullName>
    </submittedName>
</protein>
<dbReference type="RefSeq" id="WP_162645692.1">
    <property type="nucleotide sequence ID" value="NZ_CP048287.1"/>
</dbReference>
<keyword evidence="2" id="KW-1185">Reference proteome</keyword>
<sequence>MSADQPTRTPDNPELAAQLDELKERLHLKTDEQLISKALSLLTQMIELEDKGYKIGAWKDNLLDRDVITYQILPEK</sequence>
<dbReference type="EMBL" id="CP048287">
    <property type="protein sequence ID" value="QHW35546.1"/>
    <property type="molecule type" value="Genomic_DNA"/>
</dbReference>
<dbReference type="Proteomes" id="UP000479114">
    <property type="component" value="Plasmid unnamed1"/>
</dbReference>